<gene>
    <name evidence="1" type="ORF">DSO57_1033985</name>
</gene>
<evidence type="ECO:0000313" key="2">
    <source>
        <dbReference type="Proteomes" id="UP001165960"/>
    </source>
</evidence>
<comment type="caution">
    <text evidence="1">The sequence shown here is derived from an EMBL/GenBank/DDBJ whole genome shotgun (WGS) entry which is preliminary data.</text>
</comment>
<dbReference type="EMBL" id="QTSX02003826">
    <property type="protein sequence ID" value="KAJ9067926.1"/>
    <property type="molecule type" value="Genomic_DNA"/>
</dbReference>
<sequence>MFGATQPTITQTKQALSEIVNLAPDATALANLPQIKVIKGFCKLGDFQVEEVAELVLKRYTRKHSQARLVLLEVLAHLMERSKHLRQYMSYHLGTLMDLSLHGRISLPPPQNFAGALHHRTATLLKEWAQSFGSRFAQYQLAYLSLKERIPKAKIPSPNLPLYKPQITTSIQLHRPVQTQQGPIKQPREETEVTFPYSAELETLLNRGESILESLIPDILGLPSDAAYVSPPKNTNVYQTVRSSGLGSNRYQLEVNLDNTQNTSCTLTSEAKHELLSIYQTLSCRFQMLVLDHLALLLRERRADERLDEILVFHARIGDLLARCQALEVHIDTNCEDTSEDEFEEIVDCPNDPVDSKLQPWELIEEKICRQKGLPFLREIPTSAMKKPPRPASNLLKRAAPSGLQKLYSKLTKR</sequence>
<organism evidence="1 2">
    <name type="scientific">Entomophthora muscae</name>
    <dbReference type="NCBI Taxonomy" id="34485"/>
    <lineage>
        <taxon>Eukaryota</taxon>
        <taxon>Fungi</taxon>
        <taxon>Fungi incertae sedis</taxon>
        <taxon>Zoopagomycota</taxon>
        <taxon>Entomophthoromycotina</taxon>
        <taxon>Entomophthoromycetes</taxon>
        <taxon>Entomophthorales</taxon>
        <taxon>Entomophthoraceae</taxon>
        <taxon>Entomophthora</taxon>
    </lineage>
</organism>
<name>A0ACC2T0G3_9FUNG</name>
<evidence type="ECO:0000313" key="1">
    <source>
        <dbReference type="EMBL" id="KAJ9067926.1"/>
    </source>
</evidence>
<keyword evidence="2" id="KW-1185">Reference proteome</keyword>
<protein>
    <submittedName>
        <fullName evidence="1">Uncharacterized protein</fullName>
    </submittedName>
</protein>
<dbReference type="Proteomes" id="UP001165960">
    <property type="component" value="Unassembled WGS sequence"/>
</dbReference>
<reference evidence="1" key="1">
    <citation type="submission" date="2022-04" db="EMBL/GenBank/DDBJ databases">
        <title>Genome of the entomopathogenic fungus Entomophthora muscae.</title>
        <authorList>
            <person name="Elya C."/>
            <person name="Lovett B.R."/>
            <person name="Lee E."/>
            <person name="Macias A.M."/>
            <person name="Hajek A.E."/>
            <person name="De Bivort B.L."/>
            <person name="Kasson M.T."/>
            <person name="De Fine Licht H.H."/>
            <person name="Stajich J.E."/>
        </authorList>
    </citation>
    <scope>NUCLEOTIDE SEQUENCE</scope>
    <source>
        <strain evidence="1">Berkeley</strain>
    </source>
</reference>
<proteinExistence type="predicted"/>
<accession>A0ACC2T0G3</accession>